<proteinExistence type="predicted"/>
<evidence type="ECO:0000313" key="2">
    <source>
        <dbReference type="EMBL" id="MFD1781546.1"/>
    </source>
</evidence>
<dbReference type="Proteomes" id="UP001597227">
    <property type="component" value="Unassembled WGS sequence"/>
</dbReference>
<dbReference type="PANTHER" id="PTHR12110">
    <property type="entry name" value="HYDROXYPYRUVATE ISOMERASE"/>
    <property type="match status" value="1"/>
</dbReference>
<dbReference type="Gene3D" id="3.20.20.150">
    <property type="entry name" value="Divalent-metal-dependent TIM barrel enzymes"/>
    <property type="match status" value="1"/>
</dbReference>
<evidence type="ECO:0000259" key="1">
    <source>
        <dbReference type="Pfam" id="PF01261"/>
    </source>
</evidence>
<accession>A0ABW4MUW4</accession>
<protein>
    <submittedName>
        <fullName evidence="2">Sugar phosphate isomerase/epimerase family protein</fullName>
    </submittedName>
</protein>
<dbReference type="InterPro" id="IPR013022">
    <property type="entry name" value="Xyl_isomerase-like_TIM-brl"/>
</dbReference>
<gene>
    <name evidence="2" type="ORF">ACFSFW_23135</name>
</gene>
<dbReference type="SUPFAM" id="SSF51658">
    <property type="entry name" value="Xylose isomerase-like"/>
    <property type="match status" value="1"/>
</dbReference>
<name>A0ABW4MUW4_9BACI</name>
<dbReference type="Pfam" id="PF01261">
    <property type="entry name" value="AP_endonuc_2"/>
    <property type="match status" value="1"/>
</dbReference>
<dbReference type="InterPro" id="IPR036237">
    <property type="entry name" value="Xyl_isomerase-like_sf"/>
</dbReference>
<sequence>MNENKIRISVFPKGYIDDLSNGKMDVFEWIEQAGTLGADGMEMYPTFLQSTEKSYLEKVKEAAASVNLVIPMMCASPDFTHPDPAFRVKEMSKMKEMIDAMAILGPDDFRSCRVLSGQRRPEVSREDGIKWTIDCINELLPYAKSKRVYLVMENHYKDGFWIYPEFAQKSDIYLEIVEGISSDWFGVNFDPSNAVFAGDDPLALLEKVKSRLITMHASDRYLKEGYSMKDIENHLVQGYSVGLAHGVIGKGIIDYDGIFQLLANINFTGWISIEDGVNGLGEMKESVDFLKRKVDEYFLSGN</sequence>
<keyword evidence="2" id="KW-0413">Isomerase</keyword>
<dbReference type="PANTHER" id="PTHR12110:SF41">
    <property type="entry name" value="INOSOSE DEHYDRATASE"/>
    <property type="match status" value="1"/>
</dbReference>
<keyword evidence="3" id="KW-1185">Reference proteome</keyword>
<evidence type="ECO:0000313" key="3">
    <source>
        <dbReference type="Proteomes" id="UP001597227"/>
    </source>
</evidence>
<dbReference type="EMBL" id="JBHUEK010000034">
    <property type="protein sequence ID" value="MFD1781546.1"/>
    <property type="molecule type" value="Genomic_DNA"/>
</dbReference>
<dbReference type="InterPro" id="IPR050312">
    <property type="entry name" value="IolE/XylAMocC-like"/>
</dbReference>
<organism evidence="2 3">
    <name type="scientific">Fredinandcohnia salidurans</name>
    <dbReference type="NCBI Taxonomy" id="2595041"/>
    <lineage>
        <taxon>Bacteria</taxon>
        <taxon>Bacillati</taxon>
        <taxon>Bacillota</taxon>
        <taxon>Bacilli</taxon>
        <taxon>Bacillales</taxon>
        <taxon>Bacillaceae</taxon>
        <taxon>Fredinandcohnia</taxon>
    </lineage>
</organism>
<dbReference type="RefSeq" id="WP_388041910.1">
    <property type="nucleotide sequence ID" value="NZ_JBHUEK010000034.1"/>
</dbReference>
<dbReference type="GO" id="GO:0016853">
    <property type="term" value="F:isomerase activity"/>
    <property type="evidence" value="ECO:0007669"/>
    <property type="project" value="UniProtKB-KW"/>
</dbReference>
<comment type="caution">
    <text evidence="2">The sequence shown here is derived from an EMBL/GenBank/DDBJ whole genome shotgun (WGS) entry which is preliminary data.</text>
</comment>
<feature type="domain" description="Xylose isomerase-like TIM barrel" evidence="1">
    <location>
        <begin position="31"/>
        <end position="292"/>
    </location>
</feature>
<reference evidence="3" key="1">
    <citation type="journal article" date="2019" name="Int. J. Syst. Evol. Microbiol.">
        <title>The Global Catalogue of Microorganisms (GCM) 10K type strain sequencing project: providing services to taxonomists for standard genome sequencing and annotation.</title>
        <authorList>
            <consortium name="The Broad Institute Genomics Platform"/>
            <consortium name="The Broad Institute Genome Sequencing Center for Infectious Disease"/>
            <person name="Wu L."/>
            <person name="Ma J."/>
        </authorList>
    </citation>
    <scope>NUCLEOTIDE SEQUENCE [LARGE SCALE GENOMIC DNA]</scope>
    <source>
        <strain evidence="3">CCUG 15531</strain>
    </source>
</reference>